<dbReference type="AlphaFoldDB" id="A0A2A6BCG0"/>
<evidence type="ECO:0000256" key="1">
    <source>
        <dbReference type="SAM" id="MobiDB-lite"/>
    </source>
</evidence>
<protein>
    <submittedName>
        <fullName evidence="2">Uncharacterized protein</fullName>
    </submittedName>
</protein>
<proteinExistence type="predicted"/>
<name>A0A2A6BCG0_PRIPA</name>
<accession>A0A8R1UV68</accession>
<dbReference type="PANTHER" id="PTHR31751:SF42">
    <property type="entry name" value="PROTEIN CBG10204"/>
    <property type="match status" value="1"/>
</dbReference>
<keyword evidence="3" id="KW-1185">Reference proteome</keyword>
<evidence type="ECO:0000313" key="2">
    <source>
        <dbReference type="EnsemblMetazoa" id="PPA38953.1"/>
    </source>
</evidence>
<dbReference type="OrthoDB" id="5982876at2759"/>
<dbReference type="Proteomes" id="UP000005239">
    <property type="component" value="Unassembled WGS sequence"/>
</dbReference>
<dbReference type="EnsemblMetazoa" id="PPA38953.1">
    <property type="protein sequence ID" value="PPA38953.1"/>
    <property type="gene ID" value="WBGene00277322"/>
</dbReference>
<dbReference type="PANTHER" id="PTHR31751">
    <property type="entry name" value="SI:CH211-108C17.2-RELATED-RELATED"/>
    <property type="match status" value="1"/>
</dbReference>
<organism evidence="2 3">
    <name type="scientific">Pristionchus pacificus</name>
    <name type="common">Parasitic nematode worm</name>
    <dbReference type="NCBI Taxonomy" id="54126"/>
    <lineage>
        <taxon>Eukaryota</taxon>
        <taxon>Metazoa</taxon>
        <taxon>Ecdysozoa</taxon>
        <taxon>Nematoda</taxon>
        <taxon>Chromadorea</taxon>
        <taxon>Rhabditida</taxon>
        <taxon>Rhabditina</taxon>
        <taxon>Diplogasteromorpha</taxon>
        <taxon>Diplogasteroidea</taxon>
        <taxon>Neodiplogasteridae</taxon>
        <taxon>Pristionchus</taxon>
    </lineage>
</organism>
<evidence type="ECO:0000313" key="3">
    <source>
        <dbReference type="Proteomes" id="UP000005239"/>
    </source>
</evidence>
<sequence>MIRARASAFSGHNEKGGMQDKFFDQEVELSIGPGGTKLTEDIVKVEAWRKSRPPPASDDGLLGLACSTRLRVNPAQSLQLCPLRQQLQFDRLQERYRTPVISSPSEFDVDNDQDTASLGTPPPFLSPIRCPSPLRLDSSLTFSRDDLNNDIDNNLPAMFRRQSSIRTEGGDTTVQGSEYIPTAASQCDSDESDCEETNEEGDNAMRKYRIVANDQLHKLFRRCQECGGVIDTSLLSIRTEGSACVVDYTCLECGPGTWKSQGRIGKGMSTVYEGNQEIAISSFVTGLPLPRLIDCAAVLGLSLPSERTMRRTIRDIGCPAIDNVFMKWQTQVRNVSKAAAGPAGIAVSIDGQYDSPGFNAQNCKVTVIDAKEKLAIAGVNLHKNEPGIDGKSIRMEATGALRAIKELLDDNFVIKTRVTDSNASVDEKLREDPQTESIEAEIDWWHTQKSRMKTSPVLGQLYQPFFNHLFYCHAKFPDKEDRPKALEYVRSFLKHVQGKHSWKKSEIFSIVTKCDHEQLKRRKQGEPPRPTLEILRESEQVRRDLEEGRLMSRIGMPTDLVFDELCIWEANRNGQMVNEDDISDEEDGDEEVFEEGEDDIVISINSESKYVICPE</sequence>
<gene>
    <name evidence="2" type="primary">WBGene00277322</name>
</gene>
<accession>A0A2A6BCG0</accession>
<reference evidence="3" key="1">
    <citation type="journal article" date="2008" name="Nat. Genet.">
        <title>The Pristionchus pacificus genome provides a unique perspective on nematode lifestyle and parasitism.</title>
        <authorList>
            <person name="Dieterich C."/>
            <person name="Clifton S.W."/>
            <person name="Schuster L.N."/>
            <person name="Chinwalla A."/>
            <person name="Delehaunty K."/>
            <person name="Dinkelacker I."/>
            <person name="Fulton L."/>
            <person name="Fulton R."/>
            <person name="Godfrey J."/>
            <person name="Minx P."/>
            <person name="Mitreva M."/>
            <person name="Roeseler W."/>
            <person name="Tian H."/>
            <person name="Witte H."/>
            <person name="Yang S.P."/>
            <person name="Wilson R.K."/>
            <person name="Sommer R.J."/>
        </authorList>
    </citation>
    <scope>NUCLEOTIDE SEQUENCE [LARGE SCALE GENOMIC DNA]</scope>
    <source>
        <strain evidence="3">PS312</strain>
    </source>
</reference>
<reference evidence="2" key="2">
    <citation type="submission" date="2022-06" db="UniProtKB">
        <authorList>
            <consortium name="EnsemblMetazoa"/>
        </authorList>
    </citation>
    <scope>IDENTIFICATION</scope>
    <source>
        <strain evidence="2">PS312</strain>
    </source>
</reference>
<feature type="region of interest" description="Disordered" evidence="1">
    <location>
        <begin position="103"/>
        <end position="126"/>
    </location>
</feature>